<dbReference type="InterPro" id="IPR003096">
    <property type="entry name" value="SM22_calponin"/>
</dbReference>
<dbReference type="InterPro" id="IPR036872">
    <property type="entry name" value="CH_dom_sf"/>
</dbReference>
<dbReference type="SUPFAM" id="SSF47576">
    <property type="entry name" value="Calponin-homology domain, CH-domain"/>
    <property type="match status" value="1"/>
</dbReference>
<dbReference type="HOGENOM" id="CLU_631035_0_0_1"/>
<dbReference type="PROSITE" id="PS00134">
    <property type="entry name" value="TRYPSIN_HIS"/>
    <property type="match status" value="1"/>
</dbReference>
<dbReference type="InParanoid" id="T1HDJ4"/>
<dbReference type="Pfam" id="PF00089">
    <property type="entry name" value="Trypsin"/>
    <property type="match status" value="1"/>
</dbReference>
<dbReference type="Gene3D" id="1.10.418.10">
    <property type="entry name" value="Calponin-like domain"/>
    <property type="match status" value="1"/>
</dbReference>
<dbReference type="STRING" id="13249.T1HDJ4"/>
<protein>
    <submittedName>
        <fullName evidence="1">Uncharacterized protein</fullName>
    </submittedName>
</protein>
<dbReference type="Pfam" id="PF00307">
    <property type="entry name" value="CH"/>
    <property type="match status" value="1"/>
</dbReference>
<dbReference type="PRINTS" id="PR00888">
    <property type="entry name" value="SM22CALPONIN"/>
</dbReference>
<dbReference type="InterPro" id="IPR033116">
    <property type="entry name" value="TRYPSIN_SER"/>
</dbReference>
<dbReference type="PANTHER" id="PTHR47385:SF14">
    <property type="entry name" value="TRANSGELIN"/>
    <property type="match status" value="1"/>
</dbReference>
<dbReference type="PROSITE" id="PS50021">
    <property type="entry name" value="CH"/>
    <property type="match status" value="1"/>
</dbReference>
<dbReference type="OMA" id="TMSINIL"/>
<dbReference type="InterPro" id="IPR050606">
    <property type="entry name" value="Calponin-like"/>
</dbReference>
<dbReference type="PANTHER" id="PTHR47385">
    <property type="entry name" value="CALPONIN"/>
    <property type="match status" value="1"/>
</dbReference>
<name>T1HDJ4_RHOPR</name>
<dbReference type="AlphaFoldDB" id="T1HDJ4"/>
<dbReference type="SUPFAM" id="SSF50494">
    <property type="entry name" value="Trypsin-like serine proteases"/>
    <property type="match status" value="1"/>
</dbReference>
<accession>T1HDJ4</accession>
<evidence type="ECO:0000313" key="2">
    <source>
        <dbReference type="Proteomes" id="UP000015103"/>
    </source>
</evidence>
<dbReference type="Proteomes" id="UP000015103">
    <property type="component" value="Unassembled WGS sequence"/>
</dbReference>
<dbReference type="PROSITE" id="PS00135">
    <property type="entry name" value="TRYPSIN_SER"/>
    <property type="match status" value="1"/>
</dbReference>
<dbReference type="Gene3D" id="2.40.10.10">
    <property type="entry name" value="Trypsin-like serine proteases"/>
    <property type="match status" value="1"/>
</dbReference>
<dbReference type="VEuPathDB" id="VectorBase:RPRC002114"/>
<dbReference type="InterPro" id="IPR001715">
    <property type="entry name" value="CH_dom"/>
</dbReference>
<dbReference type="SMART" id="SM00033">
    <property type="entry name" value="CH"/>
    <property type="match status" value="1"/>
</dbReference>
<dbReference type="PROSITE" id="PS50240">
    <property type="entry name" value="TRYPSIN_DOM"/>
    <property type="match status" value="1"/>
</dbReference>
<dbReference type="FunFam" id="1.10.418.10:FF:000075">
    <property type="entry name" value="Transgelin"/>
    <property type="match status" value="1"/>
</dbReference>
<dbReference type="SMART" id="SM00020">
    <property type="entry name" value="Tryp_SPc"/>
    <property type="match status" value="1"/>
</dbReference>
<dbReference type="GO" id="GO:0051015">
    <property type="term" value="F:actin filament binding"/>
    <property type="evidence" value="ECO:0007669"/>
    <property type="project" value="TreeGrafter"/>
</dbReference>
<evidence type="ECO:0000313" key="1">
    <source>
        <dbReference type="EnsemblMetazoa" id="RPRC002114-PA"/>
    </source>
</evidence>
<dbReference type="GO" id="GO:0004252">
    <property type="term" value="F:serine-type endopeptidase activity"/>
    <property type="evidence" value="ECO:0007669"/>
    <property type="project" value="InterPro"/>
</dbReference>
<dbReference type="EMBL" id="ACPB03006250">
    <property type="status" value="NOT_ANNOTATED_CDS"/>
    <property type="molecule type" value="Genomic_DNA"/>
</dbReference>
<dbReference type="FunCoup" id="T1HDJ4">
    <property type="interactions" value="47"/>
</dbReference>
<organism evidence="1 2">
    <name type="scientific">Rhodnius prolixus</name>
    <name type="common">Triatomid bug</name>
    <dbReference type="NCBI Taxonomy" id="13249"/>
    <lineage>
        <taxon>Eukaryota</taxon>
        <taxon>Metazoa</taxon>
        <taxon>Ecdysozoa</taxon>
        <taxon>Arthropoda</taxon>
        <taxon>Hexapoda</taxon>
        <taxon>Insecta</taxon>
        <taxon>Pterygota</taxon>
        <taxon>Neoptera</taxon>
        <taxon>Paraneoptera</taxon>
        <taxon>Hemiptera</taxon>
        <taxon>Heteroptera</taxon>
        <taxon>Panheteroptera</taxon>
        <taxon>Cimicomorpha</taxon>
        <taxon>Reduviidae</taxon>
        <taxon>Triatominae</taxon>
        <taxon>Rhodnius</taxon>
    </lineage>
</organism>
<reference evidence="1" key="1">
    <citation type="submission" date="2015-05" db="UniProtKB">
        <authorList>
            <consortium name="EnsemblMetazoa"/>
        </authorList>
    </citation>
    <scope>IDENTIFICATION</scope>
</reference>
<dbReference type="InterPro" id="IPR001254">
    <property type="entry name" value="Trypsin_dom"/>
</dbReference>
<dbReference type="GO" id="GO:0006508">
    <property type="term" value="P:proteolysis"/>
    <property type="evidence" value="ECO:0007669"/>
    <property type="project" value="InterPro"/>
</dbReference>
<dbReference type="InterPro" id="IPR043504">
    <property type="entry name" value="Peptidase_S1_PA_chymotrypsin"/>
</dbReference>
<dbReference type="InterPro" id="IPR009003">
    <property type="entry name" value="Peptidase_S1_PA"/>
</dbReference>
<dbReference type="GO" id="GO:0007015">
    <property type="term" value="P:actin filament organization"/>
    <property type="evidence" value="ECO:0007669"/>
    <property type="project" value="TreeGrafter"/>
</dbReference>
<dbReference type="EnsemblMetazoa" id="RPRC002114-RA">
    <property type="protein sequence ID" value="RPRC002114-PA"/>
    <property type="gene ID" value="RPRC002114"/>
</dbReference>
<sequence length="435" mass="48685">INSKYSEEHAQECLEWIKVITDEPINTSGDMDNFFETLKDGTLLCRLVNIMKAGSVKKINENKMAFKCMENINNFLEVARLMGVPAQETFQTVDLWERQNLNSVVICLQSLGRKGSQYGQPSIGPKEADKNVRNFTEDQLRAELFTALCDNRTYSRSFGGKFVDISETPYVVLILVTMEKMAGKCTGSLIAEEWVLSAAHCFPTVKFENIKIIAGIDDMDVVEDMQVRVPLKIITHPYYVKDGSLKWDFALAQIKSFDMTSEKVGIVPLGDDIWPQDEQMYKRKCMAVGWGLPDNVTKNNTRLHSTKVLAEHGSVACKCLKSYQKKRAVCLRRGEGVGICGGDSGGPLICNGKHYGVAHIIYDISKCTYMDVPEKLTCGRLSTVGVYMYTCPELDWIKSYVGVTPVRPLSCGTMALFKESNILVILLVAFINLNL</sequence>
<dbReference type="eggNOG" id="KOG2046">
    <property type="taxonomic scope" value="Eukaryota"/>
</dbReference>
<dbReference type="InterPro" id="IPR018114">
    <property type="entry name" value="TRYPSIN_HIS"/>
</dbReference>
<keyword evidence="2" id="KW-1185">Reference proteome</keyword>
<proteinExistence type="predicted"/>
<dbReference type="eggNOG" id="KOG3627">
    <property type="taxonomic scope" value="Eukaryota"/>
</dbReference>
<dbReference type="GO" id="GO:0015629">
    <property type="term" value="C:actin cytoskeleton"/>
    <property type="evidence" value="ECO:0007669"/>
    <property type="project" value="TreeGrafter"/>
</dbReference>